<sequence length="267" mass="31935">MGTLHRIFRSRSVDRFARYTPTPLLSKRTLSSNYVNGSINYDMLLLMNDGSSTYERREDEKHQLAKLNDKFASYIDKIILLEADSKTLDMRLESYQKFLDDGKDIHNNLKLNVDRIYNDELKKLSDRLKSVENEIRRLEQDLSREEKENKKCIEEYRFMVNRKSNSEKDPKYEKEIHDIQRKIQLNITEIIKYRQIINEKKIDSKYLKEEQQLLGNEITGIQRGLQNVKLEKISLEQNKIVSIYLKFSTSYDYESIRDIHCKFIKFV</sequence>
<evidence type="ECO:0000313" key="3">
    <source>
        <dbReference type="EMBL" id="CAF3902985.1"/>
    </source>
</evidence>
<dbReference type="SUPFAM" id="SSF64593">
    <property type="entry name" value="Intermediate filament protein, coiled coil region"/>
    <property type="match status" value="1"/>
</dbReference>
<dbReference type="EMBL" id="CAJNOQ010006559">
    <property type="protein sequence ID" value="CAF1139280.1"/>
    <property type="molecule type" value="Genomic_DNA"/>
</dbReference>
<protein>
    <recommendedName>
        <fullName evidence="5">IF rod domain-containing protein</fullName>
    </recommendedName>
</protein>
<dbReference type="Proteomes" id="UP000681722">
    <property type="component" value="Unassembled WGS sequence"/>
</dbReference>
<evidence type="ECO:0000313" key="2">
    <source>
        <dbReference type="EMBL" id="CAF1139280.1"/>
    </source>
</evidence>
<dbReference type="EMBL" id="CAJOBC010006559">
    <property type="protein sequence ID" value="CAF3902985.1"/>
    <property type="molecule type" value="Genomic_DNA"/>
</dbReference>
<dbReference type="OrthoDB" id="2441647at2759"/>
<name>A0A814RUX6_9BILA</name>
<dbReference type="Proteomes" id="UP000663829">
    <property type="component" value="Unassembled WGS sequence"/>
</dbReference>
<accession>A0A814RUX6</accession>
<evidence type="ECO:0008006" key="5">
    <source>
        <dbReference type="Google" id="ProtNLM"/>
    </source>
</evidence>
<dbReference type="AlphaFoldDB" id="A0A814RUX6"/>
<keyword evidence="4" id="KW-1185">Reference proteome</keyword>
<comment type="caution">
    <text evidence="2">The sequence shown here is derived from an EMBL/GenBank/DDBJ whole genome shotgun (WGS) entry which is preliminary data.</text>
</comment>
<reference evidence="2" key="1">
    <citation type="submission" date="2021-02" db="EMBL/GenBank/DDBJ databases">
        <authorList>
            <person name="Nowell W R."/>
        </authorList>
    </citation>
    <scope>NUCLEOTIDE SEQUENCE</scope>
</reference>
<gene>
    <name evidence="2" type="ORF">GPM918_LOCUS20597</name>
    <name evidence="3" type="ORF">SRO942_LOCUS20594</name>
</gene>
<proteinExistence type="predicted"/>
<feature type="coiled-coil region" evidence="1">
    <location>
        <begin position="114"/>
        <end position="155"/>
    </location>
</feature>
<organism evidence="2 4">
    <name type="scientific">Didymodactylos carnosus</name>
    <dbReference type="NCBI Taxonomy" id="1234261"/>
    <lineage>
        <taxon>Eukaryota</taxon>
        <taxon>Metazoa</taxon>
        <taxon>Spiralia</taxon>
        <taxon>Gnathifera</taxon>
        <taxon>Rotifera</taxon>
        <taxon>Eurotatoria</taxon>
        <taxon>Bdelloidea</taxon>
        <taxon>Philodinida</taxon>
        <taxon>Philodinidae</taxon>
        <taxon>Didymodactylos</taxon>
    </lineage>
</organism>
<evidence type="ECO:0000256" key="1">
    <source>
        <dbReference type="SAM" id="Coils"/>
    </source>
</evidence>
<evidence type="ECO:0000313" key="4">
    <source>
        <dbReference type="Proteomes" id="UP000663829"/>
    </source>
</evidence>
<keyword evidence="1" id="KW-0175">Coiled coil</keyword>